<reference evidence="1" key="1">
    <citation type="submission" date="2021-04" db="EMBL/GenBank/DDBJ databases">
        <title>Isolation and polyphasic classification of algal microorganism.</title>
        <authorList>
            <person name="Wang S."/>
        </authorList>
    </citation>
    <scope>NUCLEOTIDE SEQUENCE</scope>
    <source>
        <strain evidence="1">720a</strain>
    </source>
</reference>
<organism evidence="1 2">
    <name type="scientific">Virgibacillus salarius</name>
    <dbReference type="NCBI Taxonomy" id="447199"/>
    <lineage>
        <taxon>Bacteria</taxon>
        <taxon>Bacillati</taxon>
        <taxon>Bacillota</taxon>
        <taxon>Bacilli</taxon>
        <taxon>Bacillales</taxon>
        <taxon>Bacillaceae</taxon>
        <taxon>Virgibacillus</taxon>
    </lineage>
</organism>
<dbReference type="Proteomes" id="UP000675284">
    <property type="component" value="Unassembled WGS sequence"/>
</dbReference>
<gene>
    <name evidence="1" type="ORF">KCX74_19795</name>
</gene>
<keyword evidence="2" id="KW-1185">Reference proteome</keyword>
<evidence type="ECO:0000313" key="2">
    <source>
        <dbReference type="Proteomes" id="UP000675284"/>
    </source>
</evidence>
<evidence type="ECO:0000313" key="1">
    <source>
        <dbReference type="EMBL" id="MBR7798260.1"/>
    </source>
</evidence>
<accession>A0A941DWU0</accession>
<dbReference type="RefSeq" id="WP_051388293.1">
    <property type="nucleotide sequence ID" value="NZ_BAAACY010000169.1"/>
</dbReference>
<dbReference type="InterPro" id="IPR025553">
    <property type="entry name" value="YppF"/>
</dbReference>
<name>A0A941DWU0_9BACI</name>
<comment type="caution">
    <text evidence="1">The sequence shown here is derived from an EMBL/GenBank/DDBJ whole genome shotgun (WGS) entry which is preliminary data.</text>
</comment>
<dbReference type="AlphaFoldDB" id="A0A941DWU0"/>
<protein>
    <recommendedName>
        <fullName evidence="3">YppF-like protein</fullName>
    </recommendedName>
</protein>
<evidence type="ECO:0008006" key="3">
    <source>
        <dbReference type="Google" id="ProtNLM"/>
    </source>
</evidence>
<dbReference type="EMBL" id="JAGSOT010000104">
    <property type="protein sequence ID" value="MBR7798260.1"/>
    <property type="molecule type" value="Genomic_DNA"/>
</dbReference>
<sequence>MYIDQLIQMYQHERNQSPNSMNDILDYYQKKYVTGEIDIVMYREIYSFLKIQGASSAHEYMYNTPKKPFPTSFY</sequence>
<proteinExistence type="predicted"/>
<dbReference type="Pfam" id="PF14178">
    <property type="entry name" value="YppF"/>
    <property type="match status" value="1"/>
</dbReference>